<protein>
    <recommendedName>
        <fullName evidence="6">Nucleoside phosphorylase domain-containing protein</fullName>
    </recommendedName>
</protein>
<comment type="caution">
    <text evidence="4">The sequence shown here is derived from an EMBL/GenBank/DDBJ whole genome shotgun (WGS) entry which is preliminary data.</text>
</comment>
<sequence>MPRAVILTALSVEYQAVREHLTDVQEETHPQGTIYERGYFTANGRVWQVGIAEIGTGNASASSEAERAIAYFKPKILLFVGVAGGIKDLALGDVVAATKIYSYESGDAEDEFLPRPELELASYNLVQRARAEARPHKRDWLQRVQHLPNRIPSVSVAPIAAGEKVLASTRSSVFQFLRKQYSDAIAVEMEGYGLLKAVRMNQQVSAIVIRGISDLIDDRTEADAFSSQEMAARHASAFAFEILAKLDIFVEDNAKQISGATPYGNIEELVTASIQRFIPSINASTSINLNDERHNRIEYGCKLLRQGRSKEALIYLTDLKTEIWYKSDSLVRYRLLANIGMANLGLEQIPEAAAAFLGARQHNPEDDKALALAAMGYFLQREYIQAEELIQLSLQKNPANTIAYSLRVQMASATDTLEAVLDRVPFAYRSHPDVLVALGQAALDRKLYFQAKEWFQAAINQGEVNLNNVKVFLGISLIEPIAKNFSIIIAGQIDEANKTNLQQAVDLFTEVLGGTYPNFDNLSPIGLIALINRGSALRLLGKQDEAIRDFEIALKEKPDEPYCIKQLALLAHEKGNELEAYNYLKKILLCPQTPEANLLAVSCLIVLKQFIEAEILLDKFIHNEVHEEFKREAKQLKFELKLEQGEYGNADKIMQELMNEHPESVANQILRIRFIRIRFKRSTAPEENVQEFIEQAKASLLANPSYPEQITLADLLYSLKYYRDAAEVYEQFVDKTLNTCLTRRLLSAYYYAGNYRAALEICRQLLAQYGALEYVSEMAAFLYENIGNLDASRQVSLDYLCRFPNDIVMQLRLAIVNYLTGNMEELDRFLDSNPSIECLSIDTCMMLARFLKIRGRMNYFFEIIYETRKRFYNQGKIHAFYVISYMEGRKIKPNISEIQSVENGCGVLLKDKFGIQKWYIIDNRPDAELAQYELNESQPLYQYLMGKTLGDEVIIVEDSFGKNAFTIVAIQDKYLAASNQSFRLLETLPDIQGFRVAYIQSTAEGIDPEWLKNLDNMLQSEKNNFNKFDSDYQEGKIPFGTFAILLNKNPIELWEILVGKPESYIHAWSYFNYEKFEDALTLLQKGGLVVVDPVSLLTLHQLGIADDVVRVLGKLGLAQSTLDLLQQMVEKFLGWGIDGFTTYGIVNEKRIIQKFSSDEVSQQRAYFEQIIGWVRNNCYILPCWRSLDISKDKRNQLNELIGTAFVDTVLIAGEPGHILYSDDQVLRWYARVESGVAGVWTQVILNYCLQQKGVDEAVHRSATLQLILLGYNYTVVDADILMEGAKQAKLEIKRSYTAVLKVLADRRISSDYIAFVAAEFICKLWVEFNVPFLRDNLILELLKFIVSGRSQRQIIPKLASCIDKRLALMPIAKNQIFHLIEIWWNCGIYY</sequence>
<dbReference type="InterPro" id="IPR035994">
    <property type="entry name" value="Nucleoside_phosphorylase_sf"/>
</dbReference>
<dbReference type="EMBL" id="JBHFNQ010000101">
    <property type="protein sequence ID" value="MFB2877762.1"/>
    <property type="molecule type" value="Genomic_DNA"/>
</dbReference>
<dbReference type="Proteomes" id="UP001576774">
    <property type="component" value="Unassembled WGS sequence"/>
</dbReference>
<name>A0ABV4X4Q4_9CYAN</name>
<dbReference type="Pfam" id="PF20698">
    <property type="entry name" value="PIN-TPR-GreABC"/>
    <property type="match status" value="1"/>
</dbReference>
<keyword evidence="5" id="KW-1185">Reference proteome</keyword>
<proteinExistence type="predicted"/>
<dbReference type="InterPro" id="IPR048987">
    <property type="entry name" value="PIN-TPR-GreABC"/>
</dbReference>
<dbReference type="Gene3D" id="1.25.40.10">
    <property type="entry name" value="Tetratricopeptide repeat domain"/>
    <property type="match status" value="3"/>
</dbReference>
<accession>A0ABV4X4Q4</accession>
<reference evidence="4 5" key="1">
    <citation type="submission" date="2024-09" db="EMBL/GenBank/DDBJ databases">
        <title>Floridaenema gen nov. (Aerosakkonemataceae, Aerosakkonematales ord. nov., Cyanobacteria) from benthic tropical and subtropical fresh waters, with the description of four new species.</title>
        <authorList>
            <person name="Moretto J.A."/>
            <person name="Berthold D.E."/>
            <person name="Lefler F.W."/>
            <person name="Huang I.-S."/>
            <person name="Laughinghouse H. IV."/>
        </authorList>
    </citation>
    <scope>NUCLEOTIDE SEQUENCE [LARGE SCALE GENOMIC DNA]</scope>
    <source>
        <strain evidence="4 5">BLCC-F46</strain>
    </source>
</reference>
<dbReference type="SUPFAM" id="SSF53167">
    <property type="entry name" value="Purine and uridine phosphorylases"/>
    <property type="match status" value="1"/>
</dbReference>
<evidence type="ECO:0000313" key="4">
    <source>
        <dbReference type="EMBL" id="MFB2877762.1"/>
    </source>
</evidence>
<dbReference type="InterPro" id="IPR011990">
    <property type="entry name" value="TPR-like_helical_dom_sf"/>
</dbReference>
<dbReference type="Pfam" id="PF01048">
    <property type="entry name" value="PNP_UDP_1"/>
    <property type="match status" value="1"/>
</dbReference>
<organism evidence="4 5">
    <name type="scientific">Floridaenema aerugineum BLCC-F46</name>
    <dbReference type="NCBI Taxonomy" id="3153654"/>
    <lineage>
        <taxon>Bacteria</taxon>
        <taxon>Bacillati</taxon>
        <taxon>Cyanobacteriota</taxon>
        <taxon>Cyanophyceae</taxon>
        <taxon>Oscillatoriophycideae</taxon>
        <taxon>Aerosakkonematales</taxon>
        <taxon>Aerosakkonemataceae</taxon>
        <taxon>Floridanema</taxon>
        <taxon>Floridanema aerugineum</taxon>
    </lineage>
</organism>
<dbReference type="PROSITE" id="PS50005">
    <property type="entry name" value="TPR"/>
    <property type="match status" value="1"/>
</dbReference>
<evidence type="ECO:0000259" key="2">
    <source>
        <dbReference type="Pfam" id="PF01048"/>
    </source>
</evidence>
<dbReference type="SMART" id="SM00028">
    <property type="entry name" value="TPR"/>
    <property type="match status" value="5"/>
</dbReference>
<dbReference type="InterPro" id="IPR000845">
    <property type="entry name" value="Nucleoside_phosphorylase_d"/>
</dbReference>
<feature type="repeat" description="TPR" evidence="1">
    <location>
        <begin position="527"/>
        <end position="560"/>
    </location>
</feature>
<keyword evidence="1" id="KW-0802">TPR repeat</keyword>
<dbReference type="InterPro" id="IPR019734">
    <property type="entry name" value="TPR_rpt"/>
</dbReference>
<dbReference type="CDD" id="cd09008">
    <property type="entry name" value="MTAN"/>
    <property type="match status" value="1"/>
</dbReference>
<evidence type="ECO:0000259" key="3">
    <source>
        <dbReference type="Pfam" id="PF20698"/>
    </source>
</evidence>
<feature type="domain" description="Nucleoside phosphorylase" evidence="2">
    <location>
        <begin position="4"/>
        <end position="243"/>
    </location>
</feature>
<feature type="domain" description="PIN" evidence="3">
    <location>
        <begin position="1090"/>
        <end position="1231"/>
    </location>
</feature>
<dbReference type="SUPFAM" id="SSF81901">
    <property type="entry name" value="HCP-like"/>
    <property type="match status" value="1"/>
</dbReference>
<evidence type="ECO:0000256" key="1">
    <source>
        <dbReference type="PROSITE-ProRule" id="PRU00339"/>
    </source>
</evidence>
<dbReference type="PANTHER" id="PTHR46832:SF1">
    <property type="entry name" value="5'-METHYLTHIOADENOSINE_S-ADENOSYLHOMOCYSTEINE NUCLEOSIDASE"/>
    <property type="match status" value="1"/>
</dbReference>
<dbReference type="PANTHER" id="PTHR46832">
    <property type="entry name" value="5'-METHYLTHIOADENOSINE/S-ADENOSYLHOMOCYSTEINE NUCLEOSIDASE"/>
    <property type="match status" value="1"/>
</dbReference>
<gene>
    <name evidence="4" type="ORF">ACE1CC_12985</name>
</gene>
<evidence type="ECO:0008006" key="6">
    <source>
        <dbReference type="Google" id="ProtNLM"/>
    </source>
</evidence>
<dbReference type="Gene3D" id="3.40.50.1580">
    <property type="entry name" value="Nucleoside phosphorylase domain"/>
    <property type="match status" value="1"/>
</dbReference>
<dbReference type="SUPFAM" id="SSF48452">
    <property type="entry name" value="TPR-like"/>
    <property type="match status" value="1"/>
</dbReference>
<evidence type="ECO:0000313" key="5">
    <source>
        <dbReference type="Proteomes" id="UP001576774"/>
    </source>
</evidence>
<dbReference type="RefSeq" id="WP_413270856.1">
    <property type="nucleotide sequence ID" value="NZ_JBHFNQ010000101.1"/>
</dbReference>